<keyword evidence="3 8" id="KW-0812">Transmembrane</keyword>
<dbReference type="PANTHER" id="PTHR24221:SF397">
    <property type="entry name" value="ABC TRANSPORTER, ATP-BINDING TRANSMEMBRANE PROTEIN"/>
    <property type="match status" value="1"/>
</dbReference>
<dbReference type="SUPFAM" id="SSF52540">
    <property type="entry name" value="P-loop containing nucleoside triphosphate hydrolases"/>
    <property type="match status" value="1"/>
</dbReference>
<dbReference type="CDD" id="cd07346">
    <property type="entry name" value="ABC_6TM_exporters"/>
    <property type="match status" value="1"/>
</dbReference>
<organism evidence="11 12">
    <name type="scientific">Dendrosporobacter quercicolus</name>
    <dbReference type="NCBI Taxonomy" id="146817"/>
    <lineage>
        <taxon>Bacteria</taxon>
        <taxon>Bacillati</taxon>
        <taxon>Bacillota</taxon>
        <taxon>Negativicutes</taxon>
        <taxon>Selenomonadales</taxon>
        <taxon>Sporomusaceae</taxon>
        <taxon>Dendrosporobacter</taxon>
    </lineage>
</organism>
<dbReference type="GO" id="GO:0005886">
    <property type="term" value="C:plasma membrane"/>
    <property type="evidence" value="ECO:0007669"/>
    <property type="project" value="UniProtKB-SubCell"/>
</dbReference>
<keyword evidence="6 8" id="KW-1133">Transmembrane helix</keyword>
<dbReference type="Pfam" id="PF00664">
    <property type="entry name" value="ABC_membrane"/>
    <property type="match status" value="1"/>
</dbReference>
<dbReference type="FunFam" id="3.40.50.300:FF:000287">
    <property type="entry name" value="Multidrug ABC transporter ATP-binding protein"/>
    <property type="match status" value="1"/>
</dbReference>
<dbReference type="EMBL" id="FNHB01000001">
    <property type="protein sequence ID" value="SDL88339.1"/>
    <property type="molecule type" value="Genomic_DNA"/>
</dbReference>
<evidence type="ECO:0000256" key="1">
    <source>
        <dbReference type="ARBA" id="ARBA00004651"/>
    </source>
</evidence>
<dbReference type="Pfam" id="PF00005">
    <property type="entry name" value="ABC_tran"/>
    <property type="match status" value="1"/>
</dbReference>
<dbReference type="InterPro" id="IPR036640">
    <property type="entry name" value="ABC1_TM_sf"/>
</dbReference>
<dbReference type="Proteomes" id="UP000214880">
    <property type="component" value="Unassembled WGS sequence"/>
</dbReference>
<keyword evidence="2" id="KW-0813">Transport</keyword>
<dbReference type="STRING" id="146817.SAMN04488502_1011083"/>
<dbReference type="GO" id="GO:0034040">
    <property type="term" value="F:ATPase-coupled lipid transmembrane transporter activity"/>
    <property type="evidence" value="ECO:0007669"/>
    <property type="project" value="TreeGrafter"/>
</dbReference>
<reference evidence="11 12" key="1">
    <citation type="submission" date="2016-10" db="EMBL/GenBank/DDBJ databases">
        <authorList>
            <person name="de Groot N.N."/>
        </authorList>
    </citation>
    <scope>NUCLEOTIDE SEQUENCE [LARGE SCALE GENOMIC DNA]</scope>
    <source>
        <strain evidence="11 12">DSM 1736</strain>
    </source>
</reference>
<evidence type="ECO:0000259" key="9">
    <source>
        <dbReference type="PROSITE" id="PS50893"/>
    </source>
</evidence>
<evidence type="ECO:0000259" key="10">
    <source>
        <dbReference type="PROSITE" id="PS50929"/>
    </source>
</evidence>
<dbReference type="InterPro" id="IPR027417">
    <property type="entry name" value="P-loop_NTPase"/>
</dbReference>
<dbReference type="PANTHER" id="PTHR24221">
    <property type="entry name" value="ATP-BINDING CASSETTE SUB-FAMILY B"/>
    <property type="match status" value="1"/>
</dbReference>
<dbReference type="GO" id="GO:0005524">
    <property type="term" value="F:ATP binding"/>
    <property type="evidence" value="ECO:0007669"/>
    <property type="project" value="UniProtKB-KW"/>
</dbReference>
<evidence type="ECO:0000256" key="2">
    <source>
        <dbReference type="ARBA" id="ARBA00022448"/>
    </source>
</evidence>
<evidence type="ECO:0000313" key="11">
    <source>
        <dbReference type="EMBL" id="SDL88339.1"/>
    </source>
</evidence>
<dbReference type="RefSeq" id="WP_092069246.1">
    <property type="nucleotide sequence ID" value="NZ_FNHB01000001.1"/>
</dbReference>
<evidence type="ECO:0000256" key="6">
    <source>
        <dbReference type="ARBA" id="ARBA00022989"/>
    </source>
</evidence>
<accession>A0A1G9NPL5</accession>
<evidence type="ECO:0000256" key="4">
    <source>
        <dbReference type="ARBA" id="ARBA00022741"/>
    </source>
</evidence>
<dbReference type="InterPro" id="IPR017871">
    <property type="entry name" value="ABC_transporter-like_CS"/>
</dbReference>
<dbReference type="InterPro" id="IPR003593">
    <property type="entry name" value="AAA+_ATPase"/>
</dbReference>
<evidence type="ECO:0000256" key="5">
    <source>
        <dbReference type="ARBA" id="ARBA00022840"/>
    </source>
</evidence>
<keyword evidence="4" id="KW-0547">Nucleotide-binding</keyword>
<feature type="transmembrane region" description="Helical" evidence="8">
    <location>
        <begin position="145"/>
        <end position="162"/>
    </location>
</feature>
<feature type="transmembrane region" description="Helical" evidence="8">
    <location>
        <begin position="31"/>
        <end position="52"/>
    </location>
</feature>
<dbReference type="SUPFAM" id="SSF90123">
    <property type="entry name" value="ABC transporter transmembrane region"/>
    <property type="match status" value="1"/>
</dbReference>
<dbReference type="InterPro" id="IPR011527">
    <property type="entry name" value="ABC1_TM_dom"/>
</dbReference>
<evidence type="ECO:0000256" key="7">
    <source>
        <dbReference type="ARBA" id="ARBA00023136"/>
    </source>
</evidence>
<evidence type="ECO:0000256" key="3">
    <source>
        <dbReference type="ARBA" id="ARBA00022692"/>
    </source>
</evidence>
<gene>
    <name evidence="11" type="ORF">SAMN04488502_1011083</name>
</gene>
<dbReference type="OrthoDB" id="9762778at2"/>
<feature type="domain" description="ABC transporter" evidence="9">
    <location>
        <begin position="340"/>
        <end position="573"/>
    </location>
</feature>
<keyword evidence="7 8" id="KW-0472">Membrane</keyword>
<keyword evidence="12" id="KW-1185">Reference proteome</keyword>
<evidence type="ECO:0000256" key="8">
    <source>
        <dbReference type="SAM" id="Phobius"/>
    </source>
</evidence>
<sequence length="589" mass="64606">MRRFKAWFQKITLGHPGHSAKLCLWMFLDNYVSAIPYAIMVIAVFLLFRPIIIPGAPIPTTGLLILCGALAVQAVIYYFVARKSYMISCAGFAEVVRKARMAMGEQLRRLPMGFYNRRDAGDLTTVLLRDYETVESNNDTLMPKVAVIAARMSMALIVLTVFDWRMTLATLVVIPLSIPFAVVAYRRLNRKNTDLLNAQQDNTARILEYVGGIQTLKAFNQTDEMYRSLRASCDALRQRSIAMEKASAPVGMLARAVLNAGTAVVMGFGVWLMLNGSLAPLTLVVFLLLALNLYNPIMSFMMMLVNITRLNHCTDRINEVMSETPLPYAEGAGKPSGAAICFKNVSFGYGNKEVLHNISLDIPQHSLTALVGPSGSGKSTITRLIARFWDAGSGSITIGGVPVTCLSPDDVLSDVSMVFQDVYLFHDTIEANIRMGREGATREEVIQAAKLAACHDFINALPNGYDTMVGEGGSTLSGGEKQRISIARALLKNAPIVLLDEATASLDPENEVLIQQAIDALVQNKTVIVIAHRLRSVQNADQIIVLNEGHVQQAGTHSELLAADGLYKKLWDEQQKAGSWRLRQTVANI</sequence>
<dbReference type="PROSITE" id="PS50929">
    <property type="entry name" value="ABC_TM1F"/>
    <property type="match status" value="1"/>
</dbReference>
<dbReference type="PROSITE" id="PS50893">
    <property type="entry name" value="ABC_TRANSPORTER_2"/>
    <property type="match status" value="1"/>
</dbReference>
<dbReference type="Gene3D" id="3.40.50.300">
    <property type="entry name" value="P-loop containing nucleotide triphosphate hydrolases"/>
    <property type="match status" value="1"/>
</dbReference>
<dbReference type="InterPro" id="IPR039421">
    <property type="entry name" value="Type_1_exporter"/>
</dbReference>
<dbReference type="AlphaFoldDB" id="A0A1G9NPL5"/>
<proteinExistence type="predicted"/>
<name>A0A1G9NPL5_9FIRM</name>
<evidence type="ECO:0000313" key="12">
    <source>
        <dbReference type="Proteomes" id="UP000214880"/>
    </source>
</evidence>
<feature type="domain" description="ABC transmembrane type-1" evidence="10">
    <location>
        <begin position="38"/>
        <end position="309"/>
    </location>
</feature>
<dbReference type="InterPro" id="IPR003439">
    <property type="entry name" value="ABC_transporter-like_ATP-bd"/>
</dbReference>
<dbReference type="SMART" id="SM00382">
    <property type="entry name" value="AAA"/>
    <property type="match status" value="1"/>
</dbReference>
<feature type="transmembrane region" description="Helical" evidence="8">
    <location>
        <begin position="252"/>
        <end position="272"/>
    </location>
</feature>
<feature type="transmembrane region" description="Helical" evidence="8">
    <location>
        <begin position="168"/>
        <end position="185"/>
    </location>
</feature>
<keyword evidence="5 11" id="KW-0067">ATP-binding</keyword>
<dbReference type="PROSITE" id="PS00211">
    <property type="entry name" value="ABC_TRANSPORTER_1"/>
    <property type="match status" value="1"/>
</dbReference>
<dbReference type="Gene3D" id="1.20.1560.10">
    <property type="entry name" value="ABC transporter type 1, transmembrane domain"/>
    <property type="match status" value="1"/>
</dbReference>
<dbReference type="GO" id="GO:0140359">
    <property type="term" value="F:ABC-type transporter activity"/>
    <property type="evidence" value="ECO:0007669"/>
    <property type="project" value="InterPro"/>
</dbReference>
<protein>
    <submittedName>
        <fullName evidence="11">ATP-binding cassette, subfamily B</fullName>
    </submittedName>
</protein>
<comment type="subcellular location">
    <subcellularLocation>
        <location evidence="1">Cell membrane</location>
        <topology evidence="1">Multi-pass membrane protein</topology>
    </subcellularLocation>
</comment>
<dbReference type="GO" id="GO:0016887">
    <property type="term" value="F:ATP hydrolysis activity"/>
    <property type="evidence" value="ECO:0007669"/>
    <property type="project" value="InterPro"/>
</dbReference>
<feature type="transmembrane region" description="Helical" evidence="8">
    <location>
        <begin position="58"/>
        <end position="80"/>
    </location>
</feature>